<sequence>MTQINRLLSNDNNVKPILFTENHDEPRAVEAFGGKAPSQAAAVMTALVPKSVWMVHMGQDEGREVKIPMQVNRLPTDEIVDTELVQWYQMLLSIRNSTLFQKGKATTLDHSQLDEGIIALQVDLQGSGAIVCTNYSDHLAAGMIPVSNIQDLRLYDLATNTWMYGSKIAKPDDNGMMYIKLGPWQSQMVFYSGHGANSQSGS</sequence>
<dbReference type="Gene3D" id="3.20.20.80">
    <property type="entry name" value="Glycosidases"/>
    <property type="match status" value="1"/>
</dbReference>
<dbReference type="STRING" id="1802061.A3A93_05455"/>
<name>A0A1F7IZ26_9BACT</name>
<evidence type="ECO:0000313" key="1">
    <source>
        <dbReference type="EMBL" id="OGK48633.1"/>
    </source>
</evidence>
<protein>
    <recommendedName>
        <fullName evidence="3">Glycosyl hydrolase family 13 catalytic domain-containing protein</fullName>
    </recommendedName>
</protein>
<dbReference type="PANTHER" id="PTHR47786:SF2">
    <property type="entry name" value="GLYCOSYL HYDROLASE FAMILY 13 CATALYTIC DOMAIN-CONTAINING PROTEIN"/>
    <property type="match status" value="1"/>
</dbReference>
<dbReference type="Proteomes" id="UP000177141">
    <property type="component" value="Unassembled WGS sequence"/>
</dbReference>
<dbReference type="PANTHER" id="PTHR47786">
    <property type="entry name" value="ALPHA-1,4-GLUCAN:MALTOSE-1-PHOSPHATE MALTOSYLTRANSFERASE"/>
    <property type="match status" value="1"/>
</dbReference>
<dbReference type="AlphaFoldDB" id="A0A1F7IZ26"/>
<dbReference type="EMBL" id="MGAL01000012">
    <property type="protein sequence ID" value="OGK48633.1"/>
    <property type="molecule type" value="Genomic_DNA"/>
</dbReference>
<accession>A0A1F7IZ26</accession>
<gene>
    <name evidence="1" type="ORF">A3A93_05455</name>
</gene>
<evidence type="ECO:0000313" key="2">
    <source>
        <dbReference type="Proteomes" id="UP000177141"/>
    </source>
</evidence>
<proteinExistence type="predicted"/>
<organism evidence="1 2">
    <name type="scientific">Candidatus Roizmanbacteria bacterium RIFCSPLOWO2_01_FULL_38_12</name>
    <dbReference type="NCBI Taxonomy" id="1802061"/>
    <lineage>
        <taxon>Bacteria</taxon>
        <taxon>Candidatus Roizmaniibacteriota</taxon>
    </lineage>
</organism>
<dbReference type="SUPFAM" id="SSF51445">
    <property type="entry name" value="(Trans)glycosidases"/>
    <property type="match status" value="1"/>
</dbReference>
<reference evidence="1 2" key="1">
    <citation type="journal article" date="2016" name="Nat. Commun.">
        <title>Thousands of microbial genomes shed light on interconnected biogeochemical processes in an aquifer system.</title>
        <authorList>
            <person name="Anantharaman K."/>
            <person name="Brown C.T."/>
            <person name="Hug L.A."/>
            <person name="Sharon I."/>
            <person name="Castelle C.J."/>
            <person name="Probst A.J."/>
            <person name="Thomas B.C."/>
            <person name="Singh A."/>
            <person name="Wilkins M.J."/>
            <person name="Karaoz U."/>
            <person name="Brodie E.L."/>
            <person name="Williams K.H."/>
            <person name="Hubbard S.S."/>
            <person name="Banfield J.F."/>
        </authorList>
    </citation>
    <scope>NUCLEOTIDE SEQUENCE [LARGE SCALE GENOMIC DNA]</scope>
</reference>
<evidence type="ECO:0008006" key="3">
    <source>
        <dbReference type="Google" id="ProtNLM"/>
    </source>
</evidence>
<comment type="caution">
    <text evidence="1">The sequence shown here is derived from an EMBL/GenBank/DDBJ whole genome shotgun (WGS) entry which is preliminary data.</text>
</comment>
<dbReference type="InterPro" id="IPR017853">
    <property type="entry name" value="GH"/>
</dbReference>